<dbReference type="NCBIfam" id="TIGR01039">
    <property type="entry name" value="atpD"/>
    <property type="match status" value="1"/>
</dbReference>
<evidence type="ECO:0000256" key="10">
    <source>
        <dbReference type="ARBA" id="ARBA00023065"/>
    </source>
</evidence>
<keyword evidence="9" id="KW-1278">Translocase</keyword>
<dbReference type="InterPro" id="IPR036121">
    <property type="entry name" value="ATPase_F1/V1/A1_a/bsu_N_sf"/>
</dbReference>
<dbReference type="PANTHER" id="PTHR15184:SF71">
    <property type="entry name" value="ATP SYNTHASE SUBUNIT BETA, MITOCHONDRIAL"/>
    <property type="match status" value="1"/>
</dbReference>
<dbReference type="Pfam" id="PF02874">
    <property type="entry name" value="ATP-synt_ab_N"/>
    <property type="match status" value="1"/>
</dbReference>
<dbReference type="EnsemblMetazoa" id="XM_022812185">
    <property type="protein sequence ID" value="XP_022667920"/>
    <property type="gene ID" value="LOC111253164"/>
</dbReference>
<dbReference type="CDD" id="cd01133">
    <property type="entry name" value="F1-ATPase_beta_CD"/>
    <property type="match status" value="1"/>
</dbReference>
<dbReference type="FunFam" id="2.40.10.170:FF:000004">
    <property type="entry name" value="ATP synthase subunit beta"/>
    <property type="match status" value="1"/>
</dbReference>
<evidence type="ECO:0000256" key="12">
    <source>
        <dbReference type="ARBA" id="ARBA00023136"/>
    </source>
</evidence>
<dbReference type="CDD" id="cd18110">
    <property type="entry name" value="ATP-synt_F1_beta_C"/>
    <property type="match status" value="1"/>
</dbReference>
<keyword evidence="8" id="KW-0809">Transit peptide</keyword>
<dbReference type="PANTHER" id="PTHR15184">
    <property type="entry name" value="ATP SYNTHASE"/>
    <property type="match status" value="1"/>
</dbReference>
<keyword evidence="11" id="KW-0496">Mitochondrion</keyword>
<dbReference type="KEGG" id="vde:111253164"/>
<dbReference type="OMA" id="SMEEGGW"/>
<evidence type="ECO:0000256" key="15">
    <source>
        <dbReference type="RuleBase" id="RU003553"/>
    </source>
</evidence>
<reference evidence="17" key="1">
    <citation type="submission" date="2021-01" db="UniProtKB">
        <authorList>
            <consortium name="EnsemblMetazoa"/>
        </authorList>
    </citation>
    <scope>IDENTIFICATION</scope>
</reference>
<dbReference type="FunFam" id="3.40.50.300:FF:000026">
    <property type="entry name" value="ATP synthase subunit beta"/>
    <property type="match status" value="1"/>
</dbReference>
<keyword evidence="6" id="KW-0999">Mitochondrion inner membrane</keyword>
<evidence type="ECO:0000256" key="8">
    <source>
        <dbReference type="ARBA" id="ARBA00022946"/>
    </source>
</evidence>
<dbReference type="InterPro" id="IPR005722">
    <property type="entry name" value="ATP_synth_F1_bsu"/>
</dbReference>
<dbReference type="InParanoid" id="A0A7M7KM07"/>
<dbReference type="FunFam" id="3.40.50.12240:FF:000006">
    <property type="entry name" value="ATP synthase subunit beta"/>
    <property type="match status" value="1"/>
</dbReference>
<dbReference type="CTD" id="43829"/>
<evidence type="ECO:0000313" key="17">
    <source>
        <dbReference type="EnsemblMetazoa" id="XP_022667920"/>
    </source>
</evidence>
<dbReference type="InterPro" id="IPR027417">
    <property type="entry name" value="P-loop_NTPase"/>
</dbReference>
<dbReference type="AlphaFoldDB" id="A0A7M7KM07"/>
<evidence type="ECO:0000256" key="14">
    <source>
        <dbReference type="ARBA" id="ARBA00023310"/>
    </source>
</evidence>
<dbReference type="PROSITE" id="PS00152">
    <property type="entry name" value="ATPASE_ALPHA_BETA"/>
    <property type="match status" value="1"/>
</dbReference>
<comment type="function">
    <text evidence="15">Produces ATP from ADP in the presence of a proton gradient across the membrane.</text>
</comment>
<keyword evidence="13 15" id="KW-0139">CF(1)</keyword>
<comment type="catalytic activity">
    <reaction evidence="15">
        <text>ATP + H2O + 4 H(+)(in) = ADP + phosphate + 5 H(+)(out)</text>
        <dbReference type="Rhea" id="RHEA:57720"/>
        <dbReference type="ChEBI" id="CHEBI:15377"/>
        <dbReference type="ChEBI" id="CHEBI:15378"/>
        <dbReference type="ChEBI" id="CHEBI:30616"/>
        <dbReference type="ChEBI" id="CHEBI:43474"/>
        <dbReference type="ChEBI" id="CHEBI:456216"/>
        <dbReference type="EC" id="7.1.2.2"/>
    </reaction>
</comment>
<protein>
    <recommendedName>
        <fullName evidence="15">ATP synthase subunit beta</fullName>
        <ecNumber evidence="15">7.1.2.2</ecNumber>
    </recommendedName>
</protein>
<evidence type="ECO:0000256" key="2">
    <source>
        <dbReference type="ARBA" id="ARBA00008936"/>
    </source>
</evidence>
<dbReference type="GO" id="GO:0005524">
    <property type="term" value="F:ATP binding"/>
    <property type="evidence" value="ECO:0007669"/>
    <property type="project" value="UniProtKB-KW"/>
</dbReference>
<dbReference type="InterPro" id="IPR003593">
    <property type="entry name" value="AAA+_ATPase"/>
</dbReference>
<evidence type="ECO:0000259" key="16">
    <source>
        <dbReference type="SMART" id="SM00382"/>
    </source>
</evidence>
<evidence type="ECO:0000256" key="9">
    <source>
        <dbReference type="ARBA" id="ARBA00022967"/>
    </source>
</evidence>
<dbReference type="SUPFAM" id="SSF47917">
    <property type="entry name" value="C-terminal domain of alpha and beta subunits of F1 ATP synthase"/>
    <property type="match status" value="1"/>
</dbReference>
<dbReference type="EC" id="7.1.2.2" evidence="15"/>
<comment type="subcellular location">
    <subcellularLocation>
        <location evidence="1">Mitochondrion inner membrane</location>
    </subcellularLocation>
</comment>
<dbReference type="RefSeq" id="XP_022667920.1">
    <property type="nucleotide sequence ID" value="XM_022812185.1"/>
</dbReference>
<dbReference type="InterPro" id="IPR050053">
    <property type="entry name" value="ATPase_alpha/beta_chains"/>
</dbReference>
<dbReference type="SUPFAM" id="SSF52540">
    <property type="entry name" value="P-loop containing nucleoside triphosphate hydrolases"/>
    <property type="match status" value="1"/>
</dbReference>
<evidence type="ECO:0000256" key="11">
    <source>
        <dbReference type="ARBA" id="ARBA00023128"/>
    </source>
</evidence>
<name>A0A7M7KM07_VARDE</name>
<dbReference type="PIRSF" id="PIRSF039072">
    <property type="entry name" value="ATPase_subunit_beta"/>
    <property type="match status" value="1"/>
</dbReference>
<evidence type="ECO:0000256" key="1">
    <source>
        <dbReference type="ARBA" id="ARBA00004273"/>
    </source>
</evidence>
<keyword evidence="4 15" id="KW-0547">Nucleotide-binding</keyword>
<keyword evidence="7 15" id="KW-0067">ATP-binding</keyword>
<dbReference type="OrthoDB" id="14523at2759"/>
<dbReference type="InterPro" id="IPR020003">
    <property type="entry name" value="ATPase_a/bsu_AS"/>
</dbReference>
<dbReference type="InterPro" id="IPR024034">
    <property type="entry name" value="ATPase_F1/V1_b/a_C"/>
</dbReference>
<dbReference type="GO" id="GO:0005743">
    <property type="term" value="C:mitochondrial inner membrane"/>
    <property type="evidence" value="ECO:0007669"/>
    <property type="project" value="UniProtKB-SubCell"/>
</dbReference>
<dbReference type="InterPro" id="IPR055190">
    <property type="entry name" value="ATP-synt_VA_C"/>
</dbReference>
<sequence>MLRAVQRACSSVLKASKPAPVNLAKAQAGVSGRCLPILYAADKRGVAAQAQAKAGTNGRIVAVIGAVVDVQFDDNLPPILNALEVEGRKPRLVLEVAQHLGENTVRTIAMDGTEGLVRGHKVVDTQSPIKIPVGPETLGRIMNVIGEPIDERGPINTDKFAGIHAEAPEFVEMSVEQEILVTGIKVVDLLAPYSKGGKIGLFGGAGVGKTVLIMELINNVAKAHGGYSVFAGVGERTREGNDLYHEMIEGGVISLKDKSSKVSLVYGQMNEPPGARARVALTGLTVAEYFRDQEGQDVLLFIDNIFRFTQAGSEVSALLGRIPSAVGYQPTLATDMGSMQERITTTKKGSITSVQAIYVPADDLTDPAPATTFAHLDATTVLSRGIAELGIYPAVDPLDSTSRIMDPNVVGQEHYDIARGVQKILQNYKSLQDIIAILGMDELSEEDKLTVARARKIQRFLSQPFQVAEVFTGQAGKFVPINETISGFNMILKGELDHLPEVAFYMVGPIEEVREKAEKLAAEVST</sequence>
<dbReference type="FunCoup" id="A0A7M7KM07">
    <property type="interactions" value="757"/>
</dbReference>
<keyword evidence="18" id="KW-1185">Reference proteome</keyword>
<accession>A0A7M7KM07</accession>
<dbReference type="CDD" id="cd18115">
    <property type="entry name" value="ATP-synt_F1_beta_N"/>
    <property type="match status" value="1"/>
</dbReference>
<dbReference type="Pfam" id="PF00006">
    <property type="entry name" value="ATP-synt_ab"/>
    <property type="match status" value="1"/>
</dbReference>
<dbReference type="SMART" id="SM00382">
    <property type="entry name" value="AAA"/>
    <property type="match status" value="1"/>
</dbReference>
<dbReference type="GO" id="GO:0045259">
    <property type="term" value="C:proton-transporting ATP synthase complex"/>
    <property type="evidence" value="ECO:0007669"/>
    <property type="project" value="UniProtKB-KW"/>
</dbReference>
<dbReference type="Proteomes" id="UP000594260">
    <property type="component" value="Unplaced"/>
</dbReference>
<proteinExistence type="inferred from homology"/>
<dbReference type="GeneID" id="111253164"/>
<dbReference type="GO" id="GO:0046933">
    <property type="term" value="F:proton-transporting ATP synthase activity, rotational mechanism"/>
    <property type="evidence" value="ECO:0007669"/>
    <property type="project" value="InterPro"/>
</dbReference>
<dbReference type="Gene3D" id="1.10.1140.10">
    <property type="entry name" value="Bovine Mitochondrial F1-atpase, Atp Synthase Beta Chain, Chain D, domain 3"/>
    <property type="match status" value="1"/>
</dbReference>
<evidence type="ECO:0000256" key="6">
    <source>
        <dbReference type="ARBA" id="ARBA00022792"/>
    </source>
</evidence>
<dbReference type="GO" id="GO:0042776">
    <property type="term" value="P:proton motive force-driven mitochondrial ATP synthesis"/>
    <property type="evidence" value="ECO:0007669"/>
    <property type="project" value="TreeGrafter"/>
</dbReference>
<dbReference type="InterPro" id="IPR004100">
    <property type="entry name" value="ATPase_F1/V1/A1_a/bsu_N"/>
</dbReference>
<dbReference type="SUPFAM" id="SSF50615">
    <property type="entry name" value="N-terminal domain of alpha and beta subunits of F1 ATP synthase"/>
    <property type="match status" value="1"/>
</dbReference>
<comment type="similarity">
    <text evidence="2">Belongs to the ATPase alpha/beta chains family.</text>
</comment>
<dbReference type="HAMAP" id="MF_01347">
    <property type="entry name" value="ATP_synth_beta_bact"/>
    <property type="match status" value="1"/>
</dbReference>
<evidence type="ECO:0000256" key="5">
    <source>
        <dbReference type="ARBA" id="ARBA00022781"/>
    </source>
</evidence>
<keyword evidence="5" id="KW-0375">Hydrogen ion transport</keyword>
<evidence type="ECO:0000256" key="13">
    <source>
        <dbReference type="ARBA" id="ARBA00023196"/>
    </source>
</evidence>
<dbReference type="Gene3D" id="2.40.10.170">
    <property type="match status" value="1"/>
</dbReference>
<evidence type="ECO:0000313" key="18">
    <source>
        <dbReference type="Proteomes" id="UP000594260"/>
    </source>
</evidence>
<dbReference type="FunFam" id="1.10.1140.10:FF:000001">
    <property type="entry name" value="ATP synthase subunit beta"/>
    <property type="match status" value="1"/>
</dbReference>
<evidence type="ECO:0000256" key="7">
    <source>
        <dbReference type="ARBA" id="ARBA00022840"/>
    </source>
</evidence>
<evidence type="ECO:0000256" key="4">
    <source>
        <dbReference type="ARBA" id="ARBA00022741"/>
    </source>
</evidence>
<keyword evidence="3" id="KW-0813">Transport</keyword>
<feature type="domain" description="AAA+ ATPase" evidence="16">
    <location>
        <begin position="195"/>
        <end position="379"/>
    </location>
</feature>
<dbReference type="Gene3D" id="3.40.50.300">
    <property type="entry name" value="P-loop containing nucleotide triphosphate hydrolases"/>
    <property type="match status" value="1"/>
</dbReference>
<keyword evidence="12" id="KW-0472">Membrane</keyword>
<dbReference type="InterPro" id="IPR000194">
    <property type="entry name" value="ATPase_F1/V1/A1_a/bsu_nucl-bd"/>
</dbReference>
<evidence type="ECO:0000256" key="3">
    <source>
        <dbReference type="ARBA" id="ARBA00022448"/>
    </source>
</evidence>
<dbReference type="Pfam" id="PF22919">
    <property type="entry name" value="ATP-synt_VA_C"/>
    <property type="match status" value="1"/>
</dbReference>
<organism evidence="17 18">
    <name type="scientific">Varroa destructor</name>
    <name type="common">Honeybee mite</name>
    <dbReference type="NCBI Taxonomy" id="109461"/>
    <lineage>
        <taxon>Eukaryota</taxon>
        <taxon>Metazoa</taxon>
        <taxon>Ecdysozoa</taxon>
        <taxon>Arthropoda</taxon>
        <taxon>Chelicerata</taxon>
        <taxon>Arachnida</taxon>
        <taxon>Acari</taxon>
        <taxon>Parasitiformes</taxon>
        <taxon>Mesostigmata</taxon>
        <taxon>Gamasina</taxon>
        <taxon>Dermanyssoidea</taxon>
        <taxon>Varroidae</taxon>
        <taxon>Varroa</taxon>
    </lineage>
</organism>
<keyword evidence="10" id="KW-0406">Ion transport</keyword>
<keyword evidence="14 15" id="KW-0066">ATP synthesis</keyword>
<comment type="subunit">
    <text evidence="15">F-type ATPases have 2 components, CF(1) - the catalytic core - and CF(0) - the membrane proton channel. CF(1) and CF(0) have multiple subunits.</text>
</comment>